<sequence>MSRADGCERPPCPYLFVIFLDAYQQVDAHASKKSVKGHLGSKRGQTVKSHKSLLLIGDHQLMGHKRDSFLIWSKVVSGHLSDIKYCPRNIKMWSKPSRKHLADPLSSNLVSGLQKSLADVQADHSKMAAMLDSVMGSHHNLQSQMESLQTELGRKDRELASARQERENNQRILQHLQDNVQRSQDEEKNKEHKTIAKVRSIQRELSSTQEDNHKMGDALEELSGTNSQLQAALDNLQEELQRQKRENQILREKKETEKVDSEYQAETLRERINSLQSQLITQKSLVNKQAQKELVSLRRAHGEMATRVSDLSKTNTELNEKVTKLLEAQTKLQDRVKRQKAQSEGYRPLREANAALTQDNDSLRNRLADFQELKRSYGKRNKEQTTTIGAFVKQVKQLQKEIEETSQKSEDYRRTKLANDGDNRLQQENVSLKAKLTEAELHNSKLEMKLAEFSAESDELVSKEIYRIAERIRRGHKGARFPPGGRQGTGQRTSQEKFKSDEQTQRAYQIIRSSRVALGRLTGEFEKDKIESKSQMQFLARRVQAERDHSSYMEKKYNNMLVSEIWCDEENVKKVLPIG</sequence>
<evidence type="ECO:0000256" key="1">
    <source>
        <dbReference type="SAM" id="Coils"/>
    </source>
</evidence>
<feature type="coiled-coil region" evidence="1">
    <location>
        <begin position="308"/>
        <end position="463"/>
    </location>
</feature>
<dbReference type="Proteomes" id="UP000230750">
    <property type="component" value="Unassembled WGS sequence"/>
</dbReference>
<gene>
    <name evidence="3" type="ORF">BSL78_17072</name>
</gene>
<name>A0A2G8KDP0_STIJA</name>
<dbReference type="OrthoDB" id="416454at2759"/>
<evidence type="ECO:0000313" key="4">
    <source>
        <dbReference type="Proteomes" id="UP000230750"/>
    </source>
</evidence>
<feature type="region of interest" description="Disordered" evidence="2">
    <location>
        <begin position="179"/>
        <end position="211"/>
    </location>
</feature>
<feature type="compositionally biased region" description="Basic and acidic residues" evidence="2">
    <location>
        <begin position="183"/>
        <end position="194"/>
    </location>
</feature>
<feature type="coiled-coil region" evidence="1">
    <location>
        <begin position="219"/>
        <end position="278"/>
    </location>
</feature>
<dbReference type="AlphaFoldDB" id="A0A2G8KDP0"/>
<keyword evidence="1" id="KW-0175">Coiled coil</keyword>
<feature type="compositionally biased region" description="Basic and acidic residues" evidence="2">
    <location>
        <begin position="494"/>
        <end position="504"/>
    </location>
</feature>
<comment type="caution">
    <text evidence="3">The sequence shown here is derived from an EMBL/GenBank/DDBJ whole genome shotgun (WGS) entry which is preliminary data.</text>
</comment>
<dbReference type="InterPro" id="IPR038807">
    <property type="entry name" value="CCDC150"/>
</dbReference>
<accession>A0A2G8KDP0</accession>
<organism evidence="3 4">
    <name type="scientific">Stichopus japonicus</name>
    <name type="common">Sea cucumber</name>
    <dbReference type="NCBI Taxonomy" id="307972"/>
    <lineage>
        <taxon>Eukaryota</taxon>
        <taxon>Metazoa</taxon>
        <taxon>Echinodermata</taxon>
        <taxon>Eleutherozoa</taxon>
        <taxon>Echinozoa</taxon>
        <taxon>Holothuroidea</taxon>
        <taxon>Aspidochirotacea</taxon>
        <taxon>Aspidochirotida</taxon>
        <taxon>Stichopodidae</taxon>
        <taxon>Apostichopus</taxon>
    </lineage>
</organism>
<keyword evidence="4" id="KW-1185">Reference proteome</keyword>
<reference evidence="3 4" key="1">
    <citation type="journal article" date="2017" name="PLoS Biol.">
        <title>The sea cucumber genome provides insights into morphological evolution and visceral regeneration.</title>
        <authorList>
            <person name="Zhang X."/>
            <person name="Sun L."/>
            <person name="Yuan J."/>
            <person name="Sun Y."/>
            <person name="Gao Y."/>
            <person name="Zhang L."/>
            <person name="Li S."/>
            <person name="Dai H."/>
            <person name="Hamel J.F."/>
            <person name="Liu C."/>
            <person name="Yu Y."/>
            <person name="Liu S."/>
            <person name="Lin W."/>
            <person name="Guo K."/>
            <person name="Jin S."/>
            <person name="Xu P."/>
            <person name="Storey K.B."/>
            <person name="Huan P."/>
            <person name="Zhang T."/>
            <person name="Zhou Y."/>
            <person name="Zhang J."/>
            <person name="Lin C."/>
            <person name="Li X."/>
            <person name="Xing L."/>
            <person name="Huo D."/>
            <person name="Sun M."/>
            <person name="Wang L."/>
            <person name="Mercier A."/>
            <person name="Li F."/>
            <person name="Yang H."/>
            <person name="Xiang J."/>
        </authorList>
    </citation>
    <scope>NUCLEOTIDE SEQUENCE [LARGE SCALE GENOMIC DNA]</scope>
    <source>
        <strain evidence="3">Shaxun</strain>
        <tissue evidence="3">Muscle</tissue>
    </source>
</reference>
<dbReference type="EMBL" id="MRZV01000668">
    <property type="protein sequence ID" value="PIK46079.1"/>
    <property type="molecule type" value="Genomic_DNA"/>
</dbReference>
<protein>
    <submittedName>
        <fullName evidence="3">Putative coiled-coil domain-containing protein</fullName>
    </submittedName>
</protein>
<proteinExistence type="predicted"/>
<dbReference type="STRING" id="307972.A0A2G8KDP0"/>
<dbReference type="PANTHER" id="PTHR35352">
    <property type="entry name" value="COILED-COIL DOMAIN-CONTAINING PROTEIN 150"/>
    <property type="match status" value="1"/>
</dbReference>
<feature type="region of interest" description="Disordered" evidence="2">
    <location>
        <begin position="474"/>
        <end position="504"/>
    </location>
</feature>
<evidence type="ECO:0000313" key="3">
    <source>
        <dbReference type="EMBL" id="PIK46079.1"/>
    </source>
</evidence>
<evidence type="ECO:0000256" key="2">
    <source>
        <dbReference type="SAM" id="MobiDB-lite"/>
    </source>
</evidence>
<dbReference type="PANTHER" id="PTHR35352:SF1">
    <property type="entry name" value="COILED-COIL DOMAIN-CONTAINING PROTEIN 150"/>
    <property type="match status" value="1"/>
</dbReference>